<proteinExistence type="predicted"/>
<reference evidence="2" key="1">
    <citation type="submission" date="2018-05" db="EMBL/GenBank/DDBJ databases">
        <authorList>
            <person name="Lanie J.A."/>
            <person name="Ng W.-L."/>
            <person name="Kazmierczak K.M."/>
            <person name="Andrzejewski T.M."/>
            <person name="Davidsen T.M."/>
            <person name="Wayne K.J."/>
            <person name="Tettelin H."/>
            <person name="Glass J.I."/>
            <person name="Rusch D."/>
            <person name="Podicherti R."/>
            <person name="Tsui H.-C.T."/>
            <person name="Winkler M.E."/>
        </authorList>
    </citation>
    <scope>NUCLEOTIDE SEQUENCE</scope>
</reference>
<name>A0A381TPJ5_9ZZZZ</name>
<dbReference type="AlphaFoldDB" id="A0A381TPJ5"/>
<dbReference type="EMBL" id="UINC01004868">
    <property type="protein sequence ID" value="SVA17438.1"/>
    <property type="molecule type" value="Genomic_DNA"/>
</dbReference>
<gene>
    <name evidence="2" type="ORF">METZ01_LOCUS70292</name>
</gene>
<protein>
    <submittedName>
        <fullName evidence="2">Uncharacterized protein</fullName>
    </submittedName>
</protein>
<feature type="compositionally biased region" description="Low complexity" evidence="1">
    <location>
        <begin position="97"/>
        <end position="109"/>
    </location>
</feature>
<accession>A0A381TPJ5</accession>
<organism evidence="2">
    <name type="scientific">marine metagenome</name>
    <dbReference type="NCBI Taxonomy" id="408172"/>
    <lineage>
        <taxon>unclassified sequences</taxon>
        <taxon>metagenomes</taxon>
        <taxon>ecological metagenomes</taxon>
    </lineage>
</organism>
<feature type="region of interest" description="Disordered" evidence="1">
    <location>
        <begin position="93"/>
        <end position="112"/>
    </location>
</feature>
<sequence>MLKLCLLLLLVAILFPISKGGFSISPIEEDVADYRWNLGSWEATHLWGKWIYKVKAALTFDKSNAQSDGFLVPFFDISHKIYKLEKIPEKARGVQETSSSGSSTTSSTSQIASLHESQSKLKPLVEDYIEGIVSMVLSNHGLESRLGFLWPPVDVDFSNAPYVLVVSPRDKIERSMTLTLSPSLSSTTIDELERGLMVDHNVSALITGIGGIATYPSIVPPSQGIRRSLRSLAHEWLHQYWFFRALGSNYWRDSNMTTLNETAASLAGYEIGDHVLQALGNNEEIMIAKHDSDPTHNNEFDFKYEMRHTRLIVEEMLSDGMMDQAETYMEDRRLMFENEGFYIRKLNQAYFAFYGSYGDNPASISPIRDEVARYRQSFTSVGDFIKEIGKFSTYEEFQQEVEREH</sequence>
<evidence type="ECO:0000313" key="2">
    <source>
        <dbReference type="EMBL" id="SVA17438.1"/>
    </source>
</evidence>
<evidence type="ECO:0000256" key="1">
    <source>
        <dbReference type="SAM" id="MobiDB-lite"/>
    </source>
</evidence>